<evidence type="ECO:0000313" key="5">
    <source>
        <dbReference type="Proteomes" id="UP001058974"/>
    </source>
</evidence>
<dbReference type="PANTHER" id="PTHR48154:SF1">
    <property type="entry name" value="PROTEIN, PUTATIVE-RELATED"/>
    <property type="match status" value="1"/>
</dbReference>
<dbReference type="AlphaFoldDB" id="A0A9D4XGM9"/>
<gene>
    <name evidence="4" type="ORF">KIW84_043838</name>
</gene>
<keyword evidence="2" id="KW-0812">Transmembrane</keyword>
<evidence type="ECO:0000259" key="3">
    <source>
        <dbReference type="Pfam" id="PF24924"/>
    </source>
</evidence>
<reference evidence="4 5" key="1">
    <citation type="journal article" date="2022" name="Nat. Genet.">
        <title>Improved pea reference genome and pan-genome highlight genomic features and evolutionary characteristics.</title>
        <authorList>
            <person name="Yang T."/>
            <person name="Liu R."/>
            <person name="Luo Y."/>
            <person name="Hu S."/>
            <person name="Wang D."/>
            <person name="Wang C."/>
            <person name="Pandey M.K."/>
            <person name="Ge S."/>
            <person name="Xu Q."/>
            <person name="Li N."/>
            <person name="Li G."/>
            <person name="Huang Y."/>
            <person name="Saxena R.K."/>
            <person name="Ji Y."/>
            <person name="Li M."/>
            <person name="Yan X."/>
            <person name="He Y."/>
            <person name="Liu Y."/>
            <person name="Wang X."/>
            <person name="Xiang C."/>
            <person name="Varshney R.K."/>
            <person name="Ding H."/>
            <person name="Gao S."/>
            <person name="Zong X."/>
        </authorList>
    </citation>
    <scope>NUCLEOTIDE SEQUENCE [LARGE SCALE GENOMIC DNA]</scope>
    <source>
        <strain evidence="4 5">cv. Zhongwan 6</strain>
    </source>
</reference>
<dbReference type="Gramene" id="Psat04G0383800-T1">
    <property type="protein sequence ID" value="KAI5419832.1"/>
    <property type="gene ID" value="KIW84_043838"/>
</dbReference>
<protein>
    <recommendedName>
        <fullName evidence="3">DUF7745 domain-containing protein</fullName>
    </recommendedName>
</protein>
<feature type="transmembrane region" description="Helical" evidence="2">
    <location>
        <begin position="129"/>
        <end position="155"/>
    </location>
</feature>
<proteinExistence type="predicted"/>
<accession>A0A9D4XGM9</accession>
<feature type="domain" description="DUF7745" evidence="3">
    <location>
        <begin position="22"/>
        <end position="67"/>
    </location>
</feature>
<sequence length="299" mass="34170">MGSEKKNTLPLKFRLPRADTLLALSSKITHCKKNNFIYRYGQILDILTTSVDVSAMMSLSQYYDPPLSSEALHLSNEEVSLGLGARGFARKFLEDKAWALEKEGKWLPFSAIIALLIYGVVLFPNDDYYINHSIISMFVSVNPIISLVSGVYYCLHARNEKRKGMVLSCASLLYTWILSHMPQKGTWVDLLKDLRWSQKYASLTVEALLGKRDCRAKESYRQWVVQREKEVKLPYSVDVQIPPPEPKTKYESKEEVGSLKAIIAQLTKENEDLLSKLHALDRDHAKLKRKSEEDIELLS</sequence>
<dbReference type="PANTHER" id="PTHR48154">
    <property type="entry name" value="PROTEIN, PUTATIVE-RELATED"/>
    <property type="match status" value="1"/>
</dbReference>
<evidence type="ECO:0000256" key="2">
    <source>
        <dbReference type="SAM" id="Phobius"/>
    </source>
</evidence>
<keyword evidence="2" id="KW-0472">Membrane</keyword>
<keyword evidence="2" id="KW-1133">Transmembrane helix</keyword>
<feature type="coiled-coil region" evidence="1">
    <location>
        <begin position="256"/>
        <end position="290"/>
    </location>
</feature>
<organism evidence="4 5">
    <name type="scientific">Pisum sativum</name>
    <name type="common">Garden pea</name>
    <name type="synonym">Lathyrus oleraceus</name>
    <dbReference type="NCBI Taxonomy" id="3888"/>
    <lineage>
        <taxon>Eukaryota</taxon>
        <taxon>Viridiplantae</taxon>
        <taxon>Streptophyta</taxon>
        <taxon>Embryophyta</taxon>
        <taxon>Tracheophyta</taxon>
        <taxon>Spermatophyta</taxon>
        <taxon>Magnoliopsida</taxon>
        <taxon>eudicotyledons</taxon>
        <taxon>Gunneridae</taxon>
        <taxon>Pentapetalae</taxon>
        <taxon>rosids</taxon>
        <taxon>fabids</taxon>
        <taxon>Fabales</taxon>
        <taxon>Fabaceae</taxon>
        <taxon>Papilionoideae</taxon>
        <taxon>50 kb inversion clade</taxon>
        <taxon>NPAAA clade</taxon>
        <taxon>Hologalegina</taxon>
        <taxon>IRL clade</taxon>
        <taxon>Fabeae</taxon>
        <taxon>Lathyrus</taxon>
    </lineage>
</organism>
<dbReference type="Proteomes" id="UP001058974">
    <property type="component" value="Chromosome 4"/>
</dbReference>
<dbReference type="EMBL" id="JAMSHJ010000004">
    <property type="protein sequence ID" value="KAI5419832.1"/>
    <property type="molecule type" value="Genomic_DNA"/>
</dbReference>
<dbReference type="InterPro" id="IPR056647">
    <property type="entry name" value="DUF7745"/>
</dbReference>
<keyword evidence="5" id="KW-1185">Reference proteome</keyword>
<evidence type="ECO:0000313" key="4">
    <source>
        <dbReference type="EMBL" id="KAI5419832.1"/>
    </source>
</evidence>
<evidence type="ECO:0000256" key="1">
    <source>
        <dbReference type="SAM" id="Coils"/>
    </source>
</evidence>
<feature type="transmembrane region" description="Helical" evidence="2">
    <location>
        <begin position="106"/>
        <end position="123"/>
    </location>
</feature>
<dbReference type="Pfam" id="PF24924">
    <property type="entry name" value="DUF7745"/>
    <property type="match status" value="2"/>
</dbReference>
<comment type="caution">
    <text evidence="4">The sequence shown here is derived from an EMBL/GenBank/DDBJ whole genome shotgun (WGS) entry which is preliminary data.</text>
</comment>
<feature type="domain" description="DUF7745" evidence="3">
    <location>
        <begin position="70"/>
        <end position="206"/>
    </location>
</feature>
<name>A0A9D4XGM9_PEA</name>
<keyword evidence="1" id="KW-0175">Coiled coil</keyword>